<comment type="caution">
    <text evidence="1">The sequence shown here is derived from an EMBL/GenBank/DDBJ whole genome shotgun (WGS) entry which is preliminary data.</text>
</comment>
<protein>
    <submittedName>
        <fullName evidence="1">Uncharacterized protein</fullName>
    </submittedName>
</protein>
<dbReference type="EMBL" id="CACVBS010000068">
    <property type="protein sequence ID" value="CAA7268488.1"/>
    <property type="molecule type" value="Genomic_DNA"/>
</dbReference>
<gene>
    <name evidence="1" type="ORF">AAE3_LOCUS10690</name>
</gene>
<proteinExistence type="predicted"/>
<reference evidence="1 2" key="1">
    <citation type="submission" date="2020-01" db="EMBL/GenBank/DDBJ databases">
        <authorList>
            <person name="Gupta K D."/>
        </authorList>
    </citation>
    <scope>NUCLEOTIDE SEQUENCE [LARGE SCALE GENOMIC DNA]</scope>
</reference>
<name>A0A8S0WAA6_CYCAE</name>
<dbReference type="Proteomes" id="UP000467700">
    <property type="component" value="Unassembled WGS sequence"/>
</dbReference>
<sequence>MQKTLFILLLISSQDPSSRGPNKHPAFQVPASLRDHYYAIIGTGGNGNIGSSTLGQIQRAGWGTAFEEFSVGTKGCRSLFLAGVFRYITFPAGPPVPLASRLLALRNLMPMRKLKSLEMSQLPPCGDSCGPFAPGHRMELGVCTPTVWGSLEGCESPRMLARCLLDCLVGFAKVYLTDNRAGGIPLYPLAISNRNLLRRLEKEVRPHTEVVRKDEDWFHSDEMQFLSNYLNECYAFILDVEIEAPLSETRMNVKEFLGAIAFLPTRILRLLTRGEPIIYTTIDRLESFSWVLLWIAFRKDPKHRESEVHLTDLNRKAVRNVVITKSSLMDNIADEAEVLHFPLSVQAIQDLFKRWIAASRKATAEVSRVFEDERFTLDNLHSSTEVHKELKKALQDATKECLKEYMRAAVDFIEGEGEELTIWPDPSA</sequence>
<organism evidence="1 2">
    <name type="scientific">Cyclocybe aegerita</name>
    <name type="common">Black poplar mushroom</name>
    <name type="synonym">Agrocybe aegerita</name>
    <dbReference type="NCBI Taxonomy" id="1973307"/>
    <lineage>
        <taxon>Eukaryota</taxon>
        <taxon>Fungi</taxon>
        <taxon>Dikarya</taxon>
        <taxon>Basidiomycota</taxon>
        <taxon>Agaricomycotina</taxon>
        <taxon>Agaricomycetes</taxon>
        <taxon>Agaricomycetidae</taxon>
        <taxon>Agaricales</taxon>
        <taxon>Agaricineae</taxon>
        <taxon>Bolbitiaceae</taxon>
        <taxon>Cyclocybe</taxon>
    </lineage>
</organism>
<dbReference type="AlphaFoldDB" id="A0A8S0WAA6"/>
<evidence type="ECO:0000313" key="1">
    <source>
        <dbReference type="EMBL" id="CAA7268488.1"/>
    </source>
</evidence>
<dbReference type="OrthoDB" id="5584477at2759"/>
<accession>A0A8S0WAA6</accession>
<keyword evidence="2" id="KW-1185">Reference proteome</keyword>
<evidence type="ECO:0000313" key="2">
    <source>
        <dbReference type="Proteomes" id="UP000467700"/>
    </source>
</evidence>